<dbReference type="Pfam" id="PF13795">
    <property type="entry name" value="HupE_UreJ_2"/>
    <property type="match status" value="1"/>
</dbReference>
<gene>
    <name evidence="2" type="ORF">BSZ32_15630</name>
</gene>
<keyword evidence="1" id="KW-0472">Membrane</keyword>
<dbReference type="InterPro" id="IPR032809">
    <property type="entry name" value="Put_HupE_UreJ"/>
</dbReference>
<keyword evidence="3" id="KW-1185">Reference proteome</keyword>
<comment type="caution">
    <text evidence="2">The sequence shown here is derived from an EMBL/GenBank/DDBJ whole genome shotgun (WGS) entry which is preliminary data.</text>
</comment>
<dbReference type="EMBL" id="MQWA01000001">
    <property type="protein sequence ID" value="PQJ29768.1"/>
    <property type="molecule type" value="Genomic_DNA"/>
</dbReference>
<sequence>MRFILSLLLYSVLTCASHGHVVQQLFVDFSADESTWMAEIRFDAGIALPEMRADKEAMQPKRQWLIDKTPAQHAELRKQAELYLRQCFQFYWVTPSTETPVQYTVHFPEWETAPPQFANPFTDLGFAYFSIQCSGLIPESGGELEVRVSEGDNPDFAFGYERVGSDRIVTAYPGKSLTLWTAESTPPTAQQSFLSFLDYGYRHVVPLGWDHVLFIAALCFLSFAWRPLLSQSLIFTLGHTITLALSICNVIPAIAPASMGWIEMLIAATIVYIALENIFTQKLKAHRLLTIFIFGLIHGLGFASVLGETIRSSGSIAMPLLAANLGVELGQITVIGFVLITLLWAKEKSYFPTLGKIASASIALVGAYWMVQRLLAV</sequence>
<protein>
    <recommendedName>
        <fullName evidence="4">HupE / UreJ protein</fullName>
    </recommendedName>
</protein>
<organism evidence="2 3">
    <name type="scientific">Rubritalea profundi</name>
    <dbReference type="NCBI Taxonomy" id="1658618"/>
    <lineage>
        <taxon>Bacteria</taxon>
        <taxon>Pseudomonadati</taxon>
        <taxon>Verrucomicrobiota</taxon>
        <taxon>Verrucomicrobiia</taxon>
        <taxon>Verrucomicrobiales</taxon>
        <taxon>Rubritaleaceae</taxon>
        <taxon>Rubritalea</taxon>
    </lineage>
</organism>
<dbReference type="RefSeq" id="WP_105044284.1">
    <property type="nucleotide sequence ID" value="NZ_MQWA01000001.1"/>
</dbReference>
<accession>A0A2S7U419</accession>
<evidence type="ECO:0000313" key="3">
    <source>
        <dbReference type="Proteomes" id="UP000239907"/>
    </source>
</evidence>
<feature type="transmembrane region" description="Helical" evidence="1">
    <location>
        <begin position="261"/>
        <end position="279"/>
    </location>
</feature>
<evidence type="ECO:0008006" key="4">
    <source>
        <dbReference type="Google" id="ProtNLM"/>
    </source>
</evidence>
<evidence type="ECO:0000313" key="2">
    <source>
        <dbReference type="EMBL" id="PQJ29768.1"/>
    </source>
</evidence>
<feature type="transmembrane region" description="Helical" evidence="1">
    <location>
        <begin position="357"/>
        <end position="375"/>
    </location>
</feature>
<feature type="transmembrane region" description="Helical" evidence="1">
    <location>
        <begin position="327"/>
        <end position="345"/>
    </location>
</feature>
<dbReference type="AlphaFoldDB" id="A0A2S7U419"/>
<feature type="transmembrane region" description="Helical" evidence="1">
    <location>
        <begin position="232"/>
        <end position="255"/>
    </location>
</feature>
<dbReference type="OrthoDB" id="9808870at2"/>
<dbReference type="Proteomes" id="UP000239907">
    <property type="component" value="Unassembled WGS sequence"/>
</dbReference>
<feature type="transmembrane region" description="Helical" evidence="1">
    <location>
        <begin position="207"/>
        <end position="225"/>
    </location>
</feature>
<keyword evidence="1" id="KW-1133">Transmembrane helix</keyword>
<evidence type="ECO:0000256" key="1">
    <source>
        <dbReference type="SAM" id="Phobius"/>
    </source>
</evidence>
<feature type="transmembrane region" description="Helical" evidence="1">
    <location>
        <begin position="288"/>
        <end position="307"/>
    </location>
</feature>
<proteinExistence type="predicted"/>
<name>A0A2S7U419_9BACT</name>
<reference evidence="2 3" key="1">
    <citation type="submission" date="2016-12" db="EMBL/GenBank/DDBJ databases">
        <title>Study of bacterial adaptation to deep sea.</title>
        <authorList>
            <person name="Song J."/>
            <person name="Yoshizawa S."/>
            <person name="Kogure K."/>
        </authorList>
    </citation>
    <scope>NUCLEOTIDE SEQUENCE [LARGE SCALE GENOMIC DNA]</scope>
    <source>
        <strain evidence="2 3">SAORIC-165</strain>
    </source>
</reference>
<keyword evidence="1" id="KW-0812">Transmembrane</keyword>